<organism evidence="3 4">
    <name type="scientific">Blattamonas nauphoetae</name>
    <dbReference type="NCBI Taxonomy" id="2049346"/>
    <lineage>
        <taxon>Eukaryota</taxon>
        <taxon>Metamonada</taxon>
        <taxon>Preaxostyla</taxon>
        <taxon>Oxymonadida</taxon>
        <taxon>Blattamonas</taxon>
    </lineage>
</organism>
<gene>
    <name evidence="3" type="ORF">BLNAU_546</name>
</gene>
<evidence type="ECO:0000256" key="2">
    <source>
        <dbReference type="ARBA" id="ARBA00022737"/>
    </source>
</evidence>
<dbReference type="Pfam" id="PF01344">
    <property type="entry name" value="Kelch_1"/>
    <property type="match status" value="1"/>
</dbReference>
<protein>
    <submittedName>
        <fullName evidence="3">RING finger protein B</fullName>
    </submittedName>
</protein>
<evidence type="ECO:0000313" key="4">
    <source>
        <dbReference type="Proteomes" id="UP001281761"/>
    </source>
</evidence>
<dbReference type="Gene3D" id="2.120.10.80">
    <property type="entry name" value="Kelch-type beta propeller"/>
    <property type="match status" value="2"/>
</dbReference>
<proteinExistence type="predicted"/>
<dbReference type="SMART" id="SM00612">
    <property type="entry name" value="Kelch"/>
    <property type="match status" value="5"/>
</dbReference>
<dbReference type="InterPro" id="IPR006652">
    <property type="entry name" value="Kelch_1"/>
</dbReference>
<keyword evidence="2" id="KW-0677">Repeat</keyword>
<dbReference type="PANTHER" id="PTHR23244">
    <property type="entry name" value="KELCH REPEAT DOMAIN"/>
    <property type="match status" value="1"/>
</dbReference>
<dbReference type="Pfam" id="PF24681">
    <property type="entry name" value="Kelch_KLHDC2_KLHL20_DRC7"/>
    <property type="match status" value="1"/>
</dbReference>
<keyword evidence="4" id="KW-1185">Reference proteome</keyword>
<keyword evidence="1" id="KW-0880">Kelch repeat</keyword>
<dbReference type="EMBL" id="JARBJD010000002">
    <property type="protein sequence ID" value="KAK2964629.1"/>
    <property type="molecule type" value="Genomic_DNA"/>
</dbReference>
<accession>A0ABQ9YLJ9</accession>
<dbReference type="SUPFAM" id="SSF117281">
    <property type="entry name" value="Kelch motif"/>
    <property type="match status" value="2"/>
</dbReference>
<dbReference type="Proteomes" id="UP001281761">
    <property type="component" value="Unassembled WGS sequence"/>
</dbReference>
<evidence type="ECO:0000313" key="3">
    <source>
        <dbReference type="EMBL" id="KAK2964629.1"/>
    </source>
</evidence>
<dbReference type="PANTHER" id="PTHR23244:SF498">
    <property type="entry name" value="C2 DOMAIN-CONTAINING PROTEIN"/>
    <property type="match status" value="1"/>
</dbReference>
<evidence type="ECO:0000256" key="1">
    <source>
        <dbReference type="ARBA" id="ARBA00022441"/>
    </source>
</evidence>
<name>A0ABQ9YLJ9_9EUKA</name>
<dbReference type="InterPro" id="IPR015915">
    <property type="entry name" value="Kelch-typ_b-propeller"/>
</dbReference>
<sequence>MTVPEKLDAKTFLTLTPTGHPVQGLLDASMCLYDNEIYIFGGEAGQDFSSEIFRYNIETNVWHQVPVIGTSPAARSSHTAIVYGNEMYIFGGTGPEGMMFNDICAYSFETHKWRMIVAGVQKPPEHRRSHTAVLHGACMYIFGGAQPTKRLNDTWYFDFSTNLWTQIQAQPAPPARESHSAVVYNGAMYIYGGLGDEVMNDMWELDFVTNQWKLVSFLKQPNGRYRHTAVVCWGGMYVFGGVEMQRQNDVQLYSFALHTWMEEKQKKTITPRSQHAALMYRGDMYVFGGSDGVQSLSEICRYIIVPPSTLAADIQKVLPRILDSQLFNETKAFPVNQAIVKARFPSLLPFLSPNIPPPNPDLFEPKNPLPLTENGMELLIGFINTGSIDTTRITACDAVALLGLAHNCGSVRLKKVCIAYLMEVDLSSLRNLGEVMVAAQKFDIQELERKAVHFFVTLLPFSLSILPHLPQDSLLHYTIVLGRIAKPEDSDAKGGSSLSKFFTKKEDLDKFMREVQQLGGMI</sequence>
<comment type="caution">
    <text evidence="3">The sequence shown here is derived from an EMBL/GenBank/DDBJ whole genome shotgun (WGS) entry which is preliminary data.</text>
</comment>
<reference evidence="3 4" key="1">
    <citation type="journal article" date="2022" name="bioRxiv">
        <title>Genomics of Preaxostyla Flagellates Illuminates Evolutionary Transitions and the Path Towards Mitochondrial Loss.</title>
        <authorList>
            <person name="Novak L.V.F."/>
            <person name="Treitli S.C."/>
            <person name="Pyrih J."/>
            <person name="Halakuc P."/>
            <person name="Pipaliya S.V."/>
            <person name="Vacek V."/>
            <person name="Brzon O."/>
            <person name="Soukal P."/>
            <person name="Eme L."/>
            <person name="Dacks J.B."/>
            <person name="Karnkowska A."/>
            <person name="Elias M."/>
            <person name="Hampl V."/>
        </authorList>
    </citation>
    <scope>NUCLEOTIDE SEQUENCE [LARGE SCALE GENOMIC DNA]</scope>
    <source>
        <strain evidence="3">NAU3</strain>
        <tissue evidence="3">Gut</tissue>
    </source>
</reference>
<dbReference type="Gene3D" id="3.30.710.10">
    <property type="entry name" value="Potassium Channel Kv1.1, Chain A"/>
    <property type="match status" value="1"/>
</dbReference>
<dbReference type="InterPro" id="IPR011333">
    <property type="entry name" value="SKP1/BTB/POZ_sf"/>
</dbReference>